<feature type="transmembrane region" description="Helical" evidence="1">
    <location>
        <begin position="7"/>
        <end position="26"/>
    </location>
</feature>
<proteinExistence type="predicted"/>
<gene>
    <name evidence="2" type="ORF">E0H75_41160</name>
</gene>
<protein>
    <submittedName>
        <fullName evidence="2">Uncharacterized protein</fullName>
    </submittedName>
</protein>
<dbReference type="EMBL" id="SJKD01000016">
    <property type="protein sequence ID" value="TCC36674.1"/>
    <property type="molecule type" value="Genomic_DNA"/>
</dbReference>
<evidence type="ECO:0000313" key="3">
    <source>
        <dbReference type="Proteomes" id="UP000293342"/>
    </source>
</evidence>
<dbReference type="RefSeq" id="WP_131519164.1">
    <property type="nucleotide sequence ID" value="NZ_SJKD01000016.1"/>
</dbReference>
<dbReference type="Proteomes" id="UP000293342">
    <property type="component" value="Unassembled WGS sequence"/>
</dbReference>
<name>A0A4R0IVS5_9ACTN</name>
<feature type="transmembrane region" description="Helical" evidence="1">
    <location>
        <begin position="56"/>
        <end position="74"/>
    </location>
</feature>
<keyword evidence="1" id="KW-0812">Transmembrane</keyword>
<dbReference type="OrthoDB" id="3831466at2"/>
<accession>A0A4R0IVS5</accession>
<feature type="transmembrane region" description="Helical" evidence="1">
    <location>
        <begin position="32"/>
        <end position="49"/>
    </location>
</feature>
<organism evidence="2 3">
    <name type="scientific">Kribbella capetownensis</name>
    <dbReference type="NCBI Taxonomy" id="1572659"/>
    <lineage>
        <taxon>Bacteria</taxon>
        <taxon>Bacillati</taxon>
        <taxon>Actinomycetota</taxon>
        <taxon>Actinomycetes</taxon>
        <taxon>Propionibacteriales</taxon>
        <taxon>Kribbellaceae</taxon>
        <taxon>Kribbella</taxon>
    </lineage>
</organism>
<comment type="caution">
    <text evidence="2">The sequence shown here is derived from an EMBL/GenBank/DDBJ whole genome shotgun (WGS) entry which is preliminary data.</text>
</comment>
<keyword evidence="1" id="KW-1133">Transmembrane helix</keyword>
<evidence type="ECO:0000256" key="1">
    <source>
        <dbReference type="SAM" id="Phobius"/>
    </source>
</evidence>
<keyword evidence="3" id="KW-1185">Reference proteome</keyword>
<sequence length="182" mass="19342">MHAESSVTPVVAALSVVVAVGGHALAGGTVSLQLVSPLLALTAVCWLLGEYLAGERALSVVVLAAIQLFVHVTLDAAHEPMAMPMHHEMMPRGIGGSLVMTAAHLTVLLAGVVAITGAHRWVHRVLRIFARLLPRLPILTPVRRYAAVLLVVPPSPRLVQRWLTSNVSRRGPPVIRAIPAMS</sequence>
<keyword evidence="1" id="KW-0472">Membrane</keyword>
<feature type="transmembrane region" description="Helical" evidence="1">
    <location>
        <begin position="94"/>
        <end position="118"/>
    </location>
</feature>
<dbReference type="AlphaFoldDB" id="A0A4R0IVS5"/>
<reference evidence="2 3" key="1">
    <citation type="submission" date="2019-02" db="EMBL/GenBank/DDBJ databases">
        <title>Kribbella capetownensis sp. nov. and Kribbella speibonae sp. nov., isolated from soil.</title>
        <authorList>
            <person name="Curtis S.M."/>
            <person name="Norton I."/>
            <person name="Everest G.J."/>
            <person name="Meyers P.R."/>
        </authorList>
    </citation>
    <scope>NUCLEOTIDE SEQUENCE [LARGE SCALE GENOMIC DNA]</scope>
    <source>
        <strain evidence="2 3">YM53</strain>
    </source>
</reference>
<evidence type="ECO:0000313" key="2">
    <source>
        <dbReference type="EMBL" id="TCC36674.1"/>
    </source>
</evidence>